<dbReference type="AlphaFoldDB" id="A0A7W9GRT5"/>
<feature type="binding site" evidence="5">
    <location>
        <position position="194"/>
    </location>
    <ligand>
        <name>FMN</name>
        <dbReference type="ChEBI" id="CHEBI:58210"/>
    </ligand>
</feature>
<dbReference type="EC" id="1.4.3.5" evidence="8"/>
<sequence>MTEAAQTLSGATDLDLPEFDDPPASPWGLLRGWLDAAVARGVREPYAVVLATADAAGRASSRVLLVKDADEHGLVFTSAAHSRKGRDLAERPWASATFYWRETLQQITAAGPVERLPDDESDLLFAGRPRDAQAASAVSHQSAPLADEAALHRSAASLRDGDRPIPRPDGWAGYRLVPHELEFWYGSPTRLHRRLAYTRPAADAAWSHRRLQP</sequence>
<comment type="caution">
    <text evidence="8">The sequence shown here is derived from an EMBL/GenBank/DDBJ whole genome shotgun (WGS) entry which is preliminary data.</text>
</comment>
<name>A0A7W9GRT5_9ACTN</name>
<dbReference type="PANTHER" id="PTHR10851:SF0">
    <property type="entry name" value="PYRIDOXINE-5'-PHOSPHATE OXIDASE"/>
    <property type="match status" value="1"/>
</dbReference>
<dbReference type="PANTHER" id="PTHR10851">
    <property type="entry name" value="PYRIDOXINE-5-PHOSPHATE OXIDASE"/>
    <property type="match status" value="1"/>
</dbReference>
<comment type="cofactor">
    <cofactor evidence="5">
        <name>FMN</name>
        <dbReference type="ChEBI" id="CHEBI:58210"/>
    </cofactor>
    <text evidence="5">Binds 1 FMN per subunit.</text>
</comment>
<dbReference type="InterPro" id="IPR019576">
    <property type="entry name" value="Pyridoxamine_oxidase_dimer_C"/>
</dbReference>
<evidence type="ECO:0000259" key="6">
    <source>
        <dbReference type="Pfam" id="PF01243"/>
    </source>
</evidence>
<dbReference type="InterPro" id="IPR053451">
    <property type="entry name" value="Phenazine_biosynth_oxidase"/>
</dbReference>
<gene>
    <name evidence="8" type="ORF">HD601_003457</name>
</gene>
<feature type="binding site" evidence="5">
    <location>
        <position position="106"/>
    </location>
    <ligand>
        <name>FMN</name>
        <dbReference type="ChEBI" id="CHEBI:58210"/>
    </ligand>
</feature>
<keyword evidence="9" id="KW-1185">Reference proteome</keyword>
<dbReference type="EMBL" id="JACHMM010000001">
    <property type="protein sequence ID" value="MBB5788882.1"/>
    <property type="molecule type" value="Genomic_DNA"/>
</dbReference>
<feature type="binding site" evidence="5">
    <location>
        <position position="84"/>
    </location>
    <ligand>
        <name>FMN</name>
        <dbReference type="ChEBI" id="CHEBI:58210"/>
    </ligand>
</feature>
<keyword evidence="4 8" id="KW-0560">Oxidoreductase</keyword>
<dbReference type="PIRSF" id="PIRSF000190">
    <property type="entry name" value="Pyd_amn-ph_oxd"/>
    <property type="match status" value="1"/>
</dbReference>
<feature type="binding site" evidence="5">
    <location>
        <position position="83"/>
    </location>
    <ligand>
        <name>FMN</name>
        <dbReference type="ChEBI" id="CHEBI:58210"/>
    </ligand>
</feature>
<dbReference type="NCBIfam" id="NF038138">
    <property type="entry name" value="phena_PhzG"/>
    <property type="match status" value="1"/>
</dbReference>
<feature type="binding site" evidence="5">
    <location>
        <begin position="62"/>
        <end position="67"/>
    </location>
    <ligand>
        <name>FMN</name>
        <dbReference type="ChEBI" id="CHEBI:58210"/>
    </ligand>
</feature>
<evidence type="ECO:0000259" key="7">
    <source>
        <dbReference type="Pfam" id="PF10590"/>
    </source>
</evidence>
<proteinExistence type="inferred from homology"/>
<dbReference type="InterPro" id="IPR011576">
    <property type="entry name" value="Pyridox_Oxase_N"/>
</dbReference>
<protein>
    <submittedName>
        <fullName evidence="8">Pyridoxamine 5'-phosphate oxidase</fullName>
        <ecNumber evidence="8">1.4.3.5</ecNumber>
    </submittedName>
</protein>
<dbReference type="GO" id="GO:0010181">
    <property type="term" value="F:FMN binding"/>
    <property type="evidence" value="ECO:0007669"/>
    <property type="project" value="InterPro"/>
</dbReference>
<evidence type="ECO:0000313" key="8">
    <source>
        <dbReference type="EMBL" id="MBB5788882.1"/>
    </source>
</evidence>
<evidence type="ECO:0000256" key="3">
    <source>
        <dbReference type="ARBA" id="ARBA00022643"/>
    </source>
</evidence>
<dbReference type="Pfam" id="PF01243">
    <property type="entry name" value="PNPOx_N"/>
    <property type="match status" value="1"/>
</dbReference>
<keyword evidence="2" id="KW-0285">Flavoprotein</keyword>
<evidence type="ECO:0000256" key="2">
    <source>
        <dbReference type="ARBA" id="ARBA00022630"/>
    </source>
</evidence>
<feature type="domain" description="Pyridoxine 5'-phosphate oxidase dimerisation C-terminal" evidence="7">
    <location>
        <begin position="171"/>
        <end position="213"/>
    </location>
</feature>
<comment type="similarity">
    <text evidence="1">Belongs to the pyridoxamine 5'-phosphate oxidase family.</text>
</comment>
<dbReference type="NCBIfam" id="NF004231">
    <property type="entry name" value="PRK05679.1"/>
    <property type="match status" value="1"/>
</dbReference>
<dbReference type="InterPro" id="IPR000659">
    <property type="entry name" value="Pyridox_Oxase"/>
</dbReference>
<dbReference type="InterPro" id="IPR012349">
    <property type="entry name" value="Split_barrel_FMN-bd"/>
</dbReference>
<dbReference type="Proteomes" id="UP000542813">
    <property type="component" value="Unassembled WGS sequence"/>
</dbReference>
<keyword evidence="3 5" id="KW-0288">FMN</keyword>
<reference evidence="8 9" key="1">
    <citation type="submission" date="2020-08" db="EMBL/GenBank/DDBJ databases">
        <title>Sequencing the genomes of 1000 actinobacteria strains.</title>
        <authorList>
            <person name="Klenk H.-P."/>
        </authorList>
    </citation>
    <scope>NUCLEOTIDE SEQUENCE [LARGE SCALE GENOMIC DNA]</scope>
    <source>
        <strain evidence="8 9">DSM 102122</strain>
    </source>
</reference>
<accession>A0A7W9GRT5</accession>
<dbReference type="GO" id="GO:0004733">
    <property type="term" value="F:pyridoxamine phosphate oxidase activity"/>
    <property type="evidence" value="ECO:0007669"/>
    <property type="project" value="UniProtKB-EC"/>
</dbReference>
<evidence type="ECO:0000313" key="9">
    <source>
        <dbReference type="Proteomes" id="UP000542813"/>
    </source>
</evidence>
<evidence type="ECO:0000256" key="1">
    <source>
        <dbReference type="ARBA" id="ARBA00007301"/>
    </source>
</evidence>
<organism evidence="8 9">
    <name type="scientific">Jiangella mangrovi</name>
    <dbReference type="NCBI Taxonomy" id="1524084"/>
    <lineage>
        <taxon>Bacteria</taxon>
        <taxon>Bacillati</taxon>
        <taxon>Actinomycetota</taxon>
        <taxon>Actinomycetes</taxon>
        <taxon>Jiangellales</taxon>
        <taxon>Jiangellaceae</taxon>
        <taxon>Jiangella</taxon>
    </lineage>
</organism>
<feature type="domain" description="Pyridoxamine 5'-phosphate oxidase N-terminal" evidence="6">
    <location>
        <begin position="35"/>
        <end position="156"/>
    </location>
</feature>
<evidence type="ECO:0000256" key="4">
    <source>
        <dbReference type="ARBA" id="ARBA00023002"/>
    </source>
</evidence>
<dbReference type="Pfam" id="PF10590">
    <property type="entry name" value="PNP_phzG_C"/>
    <property type="match status" value="1"/>
</dbReference>
<dbReference type="Gene3D" id="2.30.110.10">
    <property type="entry name" value="Electron Transport, Fmn-binding Protein, Chain A"/>
    <property type="match status" value="1"/>
</dbReference>
<dbReference type="GO" id="GO:0008615">
    <property type="term" value="P:pyridoxine biosynthetic process"/>
    <property type="evidence" value="ECO:0007669"/>
    <property type="project" value="InterPro"/>
</dbReference>
<dbReference type="SUPFAM" id="SSF50475">
    <property type="entry name" value="FMN-binding split barrel"/>
    <property type="match status" value="1"/>
</dbReference>
<evidence type="ECO:0000256" key="5">
    <source>
        <dbReference type="PIRSR" id="PIRSR000190-2"/>
    </source>
</evidence>
<feature type="binding site" evidence="5">
    <location>
        <begin position="141"/>
        <end position="142"/>
    </location>
    <ligand>
        <name>FMN</name>
        <dbReference type="ChEBI" id="CHEBI:58210"/>
    </ligand>
</feature>
<dbReference type="RefSeq" id="WP_184823846.1">
    <property type="nucleotide sequence ID" value="NZ_JACHMM010000001.1"/>
</dbReference>
<feature type="binding site" evidence="5">
    <location>
        <position position="184"/>
    </location>
    <ligand>
        <name>FMN</name>
        <dbReference type="ChEBI" id="CHEBI:58210"/>
    </ligand>
</feature>